<evidence type="ECO:0000256" key="3">
    <source>
        <dbReference type="ARBA" id="ARBA00022576"/>
    </source>
</evidence>
<organism evidence="7 8">
    <name type="scientific">Corynebacterium pseudopelargi</name>
    <dbReference type="NCBI Taxonomy" id="2080757"/>
    <lineage>
        <taxon>Bacteria</taxon>
        <taxon>Bacillati</taxon>
        <taxon>Actinomycetota</taxon>
        <taxon>Actinomycetes</taxon>
        <taxon>Mycobacteriales</taxon>
        <taxon>Corynebacteriaceae</taxon>
        <taxon>Corynebacterium</taxon>
    </lineage>
</organism>
<dbReference type="CDD" id="cd00609">
    <property type="entry name" value="AAT_like"/>
    <property type="match status" value="1"/>
</dbReference>
<dbReference type="Gene3D" id="3.40.640.10">
    <property type="entry name" value="Type I PLP-dependent aspartate aminotransferase-like (Major domain)"/>
    <property type="match status" value="1"/>
</dbReference>
<gene>
    <name evidence="7" type="primary">dapC</name>
    <name evidence="7" type="ORF">CPPEL_08150</name>
</gene>
<protein>
    <submittedName>
        <fullName evidence="7">Putative N-succinyldiaminopimelate aminotransferase DapC</fullName>
        <ecNumber evidence="7">2.6.1.17</ecNumber>
    </submittedName>
</protein>
<dbReference type="InterPro" id="IPR015421">
    <property type="entry name" value="PyrdxlP-dep_Trfase_major"/>
</dbReference>
<evidence type="ECO:0000256" key="1">
    <source>
        <dbReference type="ARBA" id="ARBA00001933"/>
    </source>
</evidence>
<name>A0A3G6IVR1_9CORY</name>
<dbReference type="Gene3D" id="3.90.1150.10">
    <property type="entry name" value="Aspartate Aminotransferase, domain 1"/>
    <property type="match status" value="1"/>
</dbReference>
<dbReference type="OrthoDB" id="9763453at2"/>
<dbReference type="GO" id="GO:0009016">
    <property type="term" value="F:succinyldiaminopimelate transaminase activity"/>
    <property type="evidence" value="ECO:0007669"/>
    <property type="project" value="UniProtKB-EC"/>
</dbReference>
<comment type="cofactor">
    <cofactor evidence="1">
        <name>pyridoxal 5'-phosphate</name>
        <dbReference type="ChEBI" id="CHEBI:597326"/>
    </cofactor>
</comment>
<evidence type="ECO:0000313" key="8">
    <source>
        <dbReference type="Proteomes" id="UP000271426"/>
    </source>
</evidence>
<sequence length="381" mass="41326">MVARLAEFQETIFATMSAMAQHYDAINLGQGFPDQDGPAAMLHKAQAEIAAGNNQYAPGPGMQVLREAVAAHQRRYGLDVSPDEVLVTVGATEAISASVLGLVEPGQEVIVVEPFYDAYAAAIALAGAKRVAVPLKPSGKSWDLDVDAIEAAIGPNTAMLIINNPHNPTGAVFSEASMQRLASILQPHDVVVLSDEVYEHLLFDAQRHRPTCSYPGMAARTITVSSAAKTFNATGWKTGWAIAPVELLAKIRQAKQYLTYVGASCFQPAVAYALEEEMAWVEDLAQSLERKRTLLAEALESAGFQVHDCPGTYYLVADFSGLSDRSGREFCEQLVQEHGVAAIPIEVFCDHPEGWERKIRFALCKQEDVIREAAKRLALQS</sequence>
<reference evidence="7 8" key="1">
    <citation type="submission" date="2018-11" db="EMBL/GenBank/DDBJ databases">
        <authorList>
            <person name="Kleinhagauer T."/>
            <person name="Glaeser S.P."/>
            <person name="Spergser J."/>
            <person name="Ruckert C."/>
            <person name="Kaempfer P."/>
            <person name="Busse H.-J."/>
        </authorList>
    </citation>
    <scope>NUCLEOTIDE SEQUENCE [LARGE SCALE GENOMIC DNA]</scope>
    <source>
        <strain evidence="7 8">812CH</strain>
    </source>
</reference>
<dbReference type="InterPro" id="IPR015422">
    <property type="entry name" value="PyrdxlP-dep_Trfase_small"/>
</dbReference>
<dbReference type="InterPro" id="IPR004839">
    <property type="entry name" value="Aminotransferase_I/II_large"/>
</dbReference>
<dbReference type="NCBIfam" id="NF005855">
    <property type="entry name" value="PRK07777.1"/>
    <property type="match status" value="1"/>
</dbReference>
<evidence type="ECO:0000256" key="4">
    <source>
        <dbReference type="ARBA" id="ARBA00022679"/>
    </source>
</evidence>
<dbReference type="Proteomes" id="UP000271426">
    <property type="component" value="Chromosome"/>
</dbReference>
<dbReference type="PANTHER" id="PTHR43807">
    <property type="entry name" value="FI04487P"/>
    <property type="match status" value="1"/>
</dbReference>
<proteinExistence type="inferred from homology"/>
<evidence type="ECO:0000313" key="7">
    <source>
        <dbReference type="EMBL" id="AZA09737.1"/>
    </source>
</evidence>
<evidence type="ECO:0000256" key="2">
    <source>
        <dbReference type="ARBA" id="ARBA00007441"/>
    </source>
</evidence>
<dbReference type="EMBL" id="CP033898">
    <property type="protein sequence ID" value="AZA09737.1"/>
    <property type="molecule type" value="Genomic_DNA"/>
</dbReference>
<dbReference type="EC" id="2.6.1.17" evidence="7"/>
<evidence type="ECO:0000256" key="5">
    <source>
        <dbReference type="ARBA" id="ARBA00022898"/>
    </source>
</evidence>
<keyword evidence="4 7" id="KW-0808">Transferase</keyword>
<dbReference type="GO" id="GO:0030170">
    <property type="term" value="F:pyridoxal phosphate binding"/>
    <property type="evidence" value="ECO:0007669"/>
    <property type="project" value="InterPro"/>
</dbReference>
<dbReference type="InterPro" id="IPR015424">
    <property type="entry name" value="PyrdxlP-dep_Trfase"/>
</dbReference>
<keyword evidence="8" id="KW-1185">Reference proteome</keyword>
<dbReference type="PANTHER" id="PTHR43807:SF20">
    <property type="entry name" value="FI04487P"/>
    <property type="match status" value="1"/>
</dbReference>
<dbReference type="KEGG" id="cpso:CPPEL_08150"/>
<comment type="similarity">
    <text evidence="2">Belongs to the class-I pyridoxal-phosphate-dependent aminotransferase family.</text>
</comment>
<keyword evidence="5" id="KW-0663">Pyridoxal phosphate</keyword>
<dbReference type="SUPFAM" id="SSF53383">
    <property type="entry name" value="PLP-dependent transferases"/>
    <property type="match status" value="1"/>
</dbReference>
<dbReference type="GO" id="GO:0016212">
    <property type="term" value="F:kynurenine-oxoglutarate transaminase activity"/>
    <property type="evidence" value="ECO:0007669"/>
    <property type="project" value="TreeGrafter"/>
</dbReference>
<dbReference type="InterPro" id="IPR051326">
    <property type="entry name" value="Kynurenine-oxoglutarate_AT"/>
</dbReference>
<dbReference type="FunFam" id="3.40.640.10:FF:000024">
    <property type="entry name" value="Kynurenine--oxoglutarate transaminase 3"/>
    <property type="match status" value="1"/>
</dbReference>
<dbReference type="GO" id="GO:0005737">
    <property type="term" value="C:cytoplasm"/>
    <property type="evidence" value="ECO:0007669"/>
    <property type="project" value="TreeGrafter"/>
</dbReference>
<keyword evidence="3 7" id="KW-0032">Aminotransferase</keyword>
<evidence type="ECO:0000259" key="6">
    <source>
        <dbReference type="Pfam" id="PF00155"/>
    </source>
</evidence>
<dbReference type="RefSeq" id="WP_123960624.1">
    <property type="nucleotide sequence ID" value="NZ_CP033898.1"/>
</dbReference>
<accession>A0A3G6IVR1</accession>
<dbReference type="AlphaFoldDB" id="A0A3G6IVR1"/>
<dbReference type="Pfam" id="PF00155">
    <property type="entry name" value="Aminotran_1_2"/>
    <property type="match status" value="1"/>
</dbReference>
<feature type="domain" description="Aminotransferase class I/classII large" evidence="6">
    <location>
        <begin position="24"/>
        <end position="377"/>
    </location>
</feature>